<organism evidence="2 3">
    <name type="scientific">Lithospermum erythrorhizon</name>
    <name type="common">Purple gromwell</name>
    <name type="synonym">Lithospermum officinale var. erythrorhizon</name>
    <dbReference type="NCBI Taxonomy" id="34254"/>
    <lineage>
        <taxon>Eukaryota</taxon>
        <taxon>Viridiplantae</taxon>
        <taxon>Streptophyta</taxon>
        <taxon>Embryophyta</taxon>
        <taxon>Tracheophyta</taxon>
        <taxon>Spermatophyta</taxon>
        <taxon>Magnoliopsida</taxon>
        <taxon>eudicotyledons</taxon>
        <taxon>Gunneridae</taxon>
        <taxon>Pentapetalae</taxon>
        <taxon>asterids</taxon>
        <taxon>lamiids</taxon>
        <taxon>Boraginales</taxon>
        <taxon>Boraginaceae</taxon>
        <taxon>Boraginoideae</taxon>
        <taxon>Lithospermeae</taxon>
        <taxon>Lithospermum</taxon>
    </lineage>
</organism>
<feature type="region of interest" description="Disordered" evidence="1">
    <location>
        <begin position="1"/>
        <end position="20"/>
    </location>
</feature>
<dbReference type="PANTHER" id="PTHR11439:SF465">
    <property type="entry name" value="REVERSE TRANSCRIPTASE TY1_COPIA-TYPE DOMAIN-CONTAINING PROTEIN"/>
    <property type="match status" value="1"/>
</dbReference>
<dbReference type="PANTHER" id="PTHR11439">
    <property type="entry name" value="GAG-POL-RELATED RETROTRANSPOSON"/>
    <property type="match status" value="1"/>
</dbReference>
<keyword evidence="3" id="KW-1185">Reference proteome</keyword>
<evidence type="ECO:0000313" key="2">
    <source>
        <dbReference type="EMBL" id="GAA0165899.1"/>
    </source>
</evidence>
<dbReference type="AlphaFoldDB" id="A0AAV3QPE1"/>
<evidence type="ECO:0008006" key="4">
    <source>
        <dbReference type="Google" id="ProtNLM"/>
    </source>
</evidence>
<evidence type="ECO:0000313" key="3">
    <source>
        <dbReference type="Proteomes" id="UP001454036"/>
    </source>
</evidence>
<dbReference type="CDD" id="cd09272">
    <property type="entry name" value="RNase_HI_RT_Ty1"/>
    <property type="match status" value="1"/>
</dbReference>
<comment type="caution">
    <text evidence="2">The sequence shown here is derived from an EMBL/GenBank/DDBJ whole genome shotgun (WGS) entry which is preliminary data.</text>
</comment>
<reference evidence="2 3" key="1">
    <citation type="submission" date="2024-01" db="EMBL/GenBank/DDBJ databases">
        <title>The complete chloroplast genome sequence of Lithospermum erythrorhizon: insights into the phylogenetic relationship among Boraginaceae species and the maternal lineages of purple gromwells.</title>
        <authorList>
            <person name="Okada T."/>
            <person name="Watanabe K."/>
        </authorList>
    </citation>
    <scope>NUCLEOTIDE SEQUENCE [LARGE SCALE GENOMIC DNA]</scope>
</reference>
<dbReference type="EMBL" id="BAABME010005530">
    <property type="protein sequence ID" value="GAA0165899.1"/>
    <property type="molecule type" value="Genomic_DNA"/>
</dbReference>
<accession>A0AAV3QPE1</accession>
<protein>
    <recommendedName>
        <fullName evidence="4">Mitochondrial protein</fullName>
    </recommendedName>
</protein>
<proteinExistence type="predicted"/>
<gene>
    <name evidence="2" type="ORF">LIER_21183</name>
</gene>
<dbReference type="Proteomes" id="UP001454036">
    <property type="component" value="Unassembled WGS sequence"/>
</dbReference>
<name>A0AAV3QPE1_LITER</name>
<sequence length="205" mass="23386">MKTVKPTTTPLSSDWGTYNSESPPMADPSVYNFTRPNVTFAVNHLSQFMQALSEANWTTTIHVVKYLRGTISHGLTYVAGSSLSVQAYCDADWAKSPITRRSVTFFKTLSNAVIYHKSAIHIIENTIFHERTEHIELDCHLIRDHYKNGFIKPYHVPSKSQYQVVAGSSYVLLVVQDEFWFPTFILRGMKDYADYVLGVMRDHAD</sequence>
<evidence type="ECO:0000256" key="1">
    <source>
        <dbReference type="SAM" id="MobiDB-lite"/>
    </source>
</evidence>